<gene>
    <name evidence="3" type="ORF">DU478_18375</name>
</gene>
<keyword evidence="2" id="KW-0732">Signal</keyword>
<feature type="signal peptide" evidence="2">
    <location>
        <begin position="1"/>
        <end position="18"/>
    </location>
</feature>
<keyword evidence="1" id="KW-0472">Membrane</keyword>
<evidence type="ECO:0008006" key="5">
    <source>
        <dbReference type="Google" id="ProtNLM"/>
    </source>
</evidence>
<evidence type="ECO:0000256" key="2">
    <source>
        <dbReference type="SAM" id="SignalP"/>
    </source>
</evidence>
<comment type="caution">
    <text evidence="3">The sequence shown here is derived from an EMBL/GenBank/DDBJ whole genome shotgun (WGS) entry which is preliminary data.</text>
</comment>
<accession>A0A369TJY7</accession>
<dbReference type="EMBL" id="QPMK01000018">
    <property type="protein sequence ID" value="RDD64705.1"/>
    <property type="molecule type" value="Genomic_DNA"/>
</dbReference>
<dbReference type="PANTHER" id="PTHR40940:SF2">
    <property type="entry name" value="BATD"/>
    <property type="match status" value="1"/>
</dbReference>
<dbReference type="PANTHER" id="PTHR40940">
    <property type="entry name" value="PROTEIN BATD-RELATED"/>
    <property type="match status" value="1"/>
</dbReference>
<evidence type="ECO:0000313" key="3">
    <source>
        <dbReference type="EMBL" id="RDD64705.1"/>
    </source>
</evidence>
<keyword evidence="4" id="KW-1185">Reference proteome</keyword>
<dbReference type="OrthoDB" id="7688940at2"/>
<dbReference type="AlphaFoldDB" id="A0A369TJY7"/>
<feature type="chain" id="PRO_5016711948" description="Protein BatD" evidence="2">
    <location>
        <begin position="19"/>
        <end position="398"/>
    </location>
</feature>
<organism evidence="3 4">
    <name type="scientific">Thalassococcus profundi</name>
    <dbReference type="NCBI Taxonomy" id="2282382"/>
    <lineage>
        <taxon>Bacteria</taxon>
        <taxon>Pseudomonadati</taxon>
        <taxon>Pseudomonadota</taxon>
        <taxon>Alphaproteobacteria</taxon>
        <taxon>Rhodobacterales</taxon>
        <taxon>Roseobacteraceae</taxon>
        <taxon>Thalassococcus</taxon>
    </lineage>
</organism>
<dbReference type="RefSeq" id="WP_114512428.1">
    <property type="nucleotide sequence ID" value="NZ_QPMK01000018.1"/>
</dbReference>
<keyword evidence="1" id="KW-1133">Transmembrane helix</keyword>
<evidence type="ECO:0000313" key="4">
    <source>
        <dbReference type="Proteomes" id="UP000253977"/>
    </source>
</evidence>
<dbReference type="Proteomes" id="UP000253977">
    <property type="component" value="Unassembled WGS sequence"/>
</dbReference>
<reference evidence="3 4" key="1">
    <citation type="submission" date="2018-07" db="EMBL/GenBank/DDBJ databases">
        <title>Thalassococcus profundi sp. nov., a marine bacterium isolated from deep seawater of Okinawa Trough.</title>
        <authorList>
            <person name="Yu M."/>
        </authorList>
    </citation>
    <scope>NUCLEOTIDE SEQUENCE [LARGE SCALE GENOMIC DNA]</scope>
    <source>
        <strain evidence="3 4">WRAS1</strain>
    </source>
</reference>
<sequence>MRWLLSLAALLLAGLAQAQTTEVFPGELNLTVTVANADVVPFEQEMVLITIHGKYRRHITLEKLEQPDLSDFNWMQLGNDQWYDTTENGKKVKNFKRRMALYPDKAGELTIGSFTHHLHLTDEGDDWFLHDLKSEPITVKVNPAPATDGWWFPVRQLEVTDSWSNAPDQLTPGEGVLRIIRVEAVGIGPDMIPPMPELTSPSAMIFPHPEKRLVELSPEGPVSVAFWRWTIRPTNDTSAIIEPIAFDFYDTRNRVPRSVTISAQRVAYDESTLPAVRAPAASAELHPLAVWIAAGVAALLGLAATLAGRRFGGWQALRRLPPFDPARRGLWAAARRGDLAALRRAAARLMRRDGATPGQGALLAQLDRAIFDPKAGGFDARGFVKSFLGTRRETDTIG</sequence>
<evidence type="ECO:0000256" key="1">
    <source>
        <dbReference type="SAM" id="Phobius"/>
    </source>
</evidence>
<name>A0A369TJY7_9RHOB</name>
<proteinExistence type="predicted"/>
<dbReference type="InterPro" id="IPR025738">
    <property type="entry name" value="BatD"/>
</dbReference>
<feature type="transmembrane region" description="Helical" evidence="1">
    <location>
        <begin position="288"/>
        <end position="308"/>
    </location>
</feature>
<protein>
    <recommendedName>
        <fullName evidence="5">Protein BatD</fullName>
    </recommendedName>
</protein>
<keyword evidence="1" id="KW-0812">Transmembrane</keyword>